<evidence type="ECO:0000259" key="10">
    <source>
        <dbReference type="Pfam" id="PF04998"/>
    </source>
</evidence>
<evidence type="ECO:0000256" key="8">
    <source>
        <dbReference type="ARBA" id="ARBA00023163"/>
    </source>
</evidence>
<dbReference type="GeneID" id="40351149"/>
<evidence type="ECO:0000259" key="11">
    <source>
        <dbReference type="Pfam" id="PF05000"/>
    </source>
</evidence>
<dbReference type="Pfam" id="PF05000">
    <property type="entry name" value="RNA_pol_Rpb1_4"/>
    <property type="match status" value="1"/>
</dbReference>
<proteinExistence type="predicted"/>
<dbReference type="EMBL" id="MK085993">
    <property type="protein sequence ID" value="QBX98146.1"/>
    <property type="molecule type" value="Genomic_DNA"/>
</dbReference>
<dbReference type="Gene3D" id="1.10.274.100">
    <property type="entry name" value="RNA polymerase Rpb1, domain 3"/>
    <property type="match status" value="1"/>
</dbReference>
<dbReference type="Pfam" id="PF04983">
    <property type="entry name" value="RNA_pol_Rpb1_3"/>
    <property type="match status" value="1"/>
</dbReference>
<dbReference type="InterPro" id="IPR007083">
    <property type="entry name" value="RNA_pol_Rpb1_4"/>
</dbReference>
<evidence type="ECO:0000256" key="4">
    <source>
        <dbReference type="ARBA" id="ARBA00022679"/>
    </source>
</evidence>
<dbReference type="GO" id="GO:0000428">
    <property type="term" value="C:DNA-directed RNA polymerase complex"/>
    <property type="evidence" value="ECO:0007669"/>
    <property type="project" value="UniProtKB-KW"/>
</dbReference>
<dbReference type="GO" id="GO:0006351">
    <property type="term" value="P:DNA-templated transcription"/>
    <property type="evidence" value="ECO:0007669"/>
    <property type="project" value="InterPro"/>
</dbReference>
<dbReference type="InterPro" id="IPR007081">
    <property type="entry name" value="RNA_pol_Rpb1_5"/>
</dbReference>
<dbReference type="Gene3D" id="1.10.132.30">
    <property type="match status" value="1"/>
</dbReference>
<dbReference type="Pfam" id="PF04998">
    <property type="entry name" value="RNA_pol_Rpb1_5"/>
    <property type="match status" value="1"/>
</dbReference>
<dbReference type="GO" id="GO:0003899">
    <property type="term" value="F:DNA-directed RNA polymerase activity"/>
    <property type="evidence" value="ECO:0007669"/>
    <property type="project" value="UniProtKB-EC"/>
</dbReference>
<dbReference type="PANTHER" id="PTHR19376">
    <property type="entry name" value="DNA-DIRECTED RNA POLYMERASE"/>
    <property type="match status" value="1"/>
</dbReference>
<dbReference type="EC" id="2.7.7.6" evidence="1"/>
<evidence type="ECO:0000256" key="5">
    <source>
        <dbReference type="ARBA" id="ARBA00022695"/>
    </source>
</evidence>
<keyword evidence="6" id="KW-0479">Metal-binding</keyword>
<gene>
    <name evidence="12" type="primary">rpoC2</name>
</gene>
<evidence type="ECO:0000313" key="12">
    <source>
        <dbReference type="EMBL" id="QBX98146.1"/>
    </source>
</evidence>
<sequence length="818" mass="90477">MCTPKSSIELINKSKESSELTYWFINQHLEKGNLKGIISWLIKHYGGLRANGVLERLKRLGFEQAMQAGVSIGAGDITPPPMRDNFVTSIGYDLLGTSRHYNFGQLTAGEKAQRAIDGWFSATELLRRGIVLYFNKFHRMSPMHMMAFSGARGNMTQVRQLMGLRGLMLDPLGQIITSPIRASFREGLTVTEYLISAYGARKGLVDTALRTANAGYLTRRLIDVLQDVVVIQVDCGPIGREGIFLTDLKAANGKSMIPLRKRLVGRVLTENLYLNNQLIERDRELNPVLAELVAESYPSGVYVRSAITCGLSLGQTQRSGICQLCYGWDLSLGDLVELGEAVGILAAQSIGEPGTQLTMRTFHTGGVISGQALDRLRASGSGRAIYPVSVKGRLVRSEGGMIGFFLYQDCNLLISRPNGKRLRYQFPQGVILLIRHGEWIQPMQELAQTTEDEQLNRANWLKKPYQISSQLGGSLYFVGQPNVSTQNTNLIDLWILSGARLPQRQKYKSFSVSSVGDWVASPTLGGSSIGLEANELALISGLDTITVSIQELPLASSPGTFVSAATRSNKNMFKRFQDGGRVRCWSRERATLQRVGRLLSPTETALVSRYGLRIDPGMSLGRVVLYTPVAGDITQALPKIEAFFEARSYQPFHRALCRGFYTLLSLGFSRYFAAVSALKATQLYIREAIQTLYFEQGIDIDDRHIELVIGQMGLMLVTKDDVLFDQSLSQISVFESLVYESLYPKELVYEPVIIGITKSALRKGGFLAPASFQETVRVLTRAGVENKKDRVNGLKESIILGRPLSVGTGWCVQSNYLS</sequence>
<feature type="domain" description="RNA polymerase Rpb1" evidence="10">
    <location>
        <begin position="187"/>
        <end position="371"/>
    </location>
</feature>
<dbReference type="InterPro" id="IPR042102">
    <property type="entry name" value="RNA_pol_Rpb1_3_sf"/>
</dbReference>
<evidence type="ECO:0000256" key="1">
    <source>
        <dbReference type="ARBA" id="ARBA00012418"/>
    </source>
</evidence>
<keyword evidence="4" id="KW-0808">Transferase</keyword>
<evidence type="ECO:0000256" key="7">
    <source>
        <dbReference type="ARBA" id="ARBA00022833"/>
    </source>
</evidence>
<protein>
    <recommendedName>
        <fullName evidence="1">DNA-directed RNA polymerase</fullName>
        <ecNumber evidence="1">2.7.7.6</ecNumber>
    </recommendedName>
</protein>
<dbReference type="RefSeq" id="YP_009646388.1">
    <property type="nucleotide sequence ID" value="NC_042487.1"/>
</dbReference>
<keyword evidence="8" id="KW-0804">Transcription</keyword>
<keyword evidence="12" id="KW-0150">Chloroplast</keyword>
<evidence type="ECO:0000259" key="9">
    <source>
        <dbReference type="Pfam" id="PF04983"/>
    </source>
</evidence>
<dbReference type="Gene3D" id="1.10.1790.20">
    <property type="match status" value="1"/>
</dbReference>
<dbReference type="PANTHER" id="PTHR19376:SF68">
    <property type="entry name" value="DNA-DIRECTED RNA POLYMERASE SUBUNIT BETA"/>
    <property type="match status" value="1"/>
</dbReference>
<dbReference type="AlphaFoldDB" id="A0A4D6C306"/>
<dbReference type="InterPro" id="IPR038120">
    <property type="entry name" value="Rpb1_funnel_sf"/>
</dbReference>
<name>A0A4D6C306_9CHLO</name>
<dbReference type="InterPro" id="IPR007066">
    <property type="entry name" value="RNA_pol_Rpb1_3"/>
</dbReference>
<geneLocation type="chloroplast" evidence="12"/>
<accession>A0A4D6C306</accession>
<keyword evidence="3 12" id="KW-0934">Plastid</keyword>
<feature type="domain" description="RNA polymerase Rpb1" evidence="9">
    <location>
        <begin position="15"/>
        <end position="77"/>
    </location>
</feature>
<dbReference type="SUPFAM" id="SSF64484">
    <property type="entry name" value="beta and beta-prime subunits of DNA dependent RNA-polymerase"/>
    <property type="match status" value="1"/>
</dbReference>
<feature type="domain" description="RNA polymerase Rpb1" evidence="11">
    <location>
        <begin position="140"/>
        <end position="172"/>
    </location>
</feature>
<keyword evidence="7" id="KW-0862">Zinc</keyword>
<organism evidence="12">
    <name type="scientific">Chloroparvula japonica</name>
    <dbReference type="NCBI Taxonomy" id="1411623"/>
    <lineage>
        <taxon>Eukaryota</taxon>
        <taxon>Viridiplantae</taxon>
        <taxon>Chlorophyta</taxon>
        <taxon>Chloropicophyceae</taxon>
        <taxon>Chloropicales</taxon>
        <taxon>Chloropicaceae</taxon>
        <taxon>Chloroparvula</taxon>
    </lineage>
</organism>
<evidence type="ECO:0000256" key="2">
    <source>
        <dbReference type="ARBA" id="ARBA00022478"/>
    </source>
</evidence>
<keyword evidence="5" id="KW-0548">Nucleotidyltransferase</keyword>
<reference evidence="12" key="1">
    <citation type="journal article" date="2019" name="Genome Biol. Evol.">
        <title>Tracing the Evolution of the Plastome and Mitogenome in the Chloropicophyceae Uncovered Convergent tRNA Gene Losses and a Variant Plastid Genetic Code.</title>
        <authorList>
            <person name="Turmel M."/>
            <person name="Dos Santos A.L."/>
            <person name="Otis C."/>
            <person name="Sergerie R."/>
            <person name="Lemieux C."/>
        </authorList>
    </citation>
    <scope>NUCLEOTIDE SEQUENCE</scope>
</reference>
<dbReference type="InterPro" id="IPR045867">
    <property type="entry name" value="DNA-dir_RpoC_beta_prime"/>
</dbReference>
<dbReference type="Gene3D" id="1.10.150.390">
    <property type="match status" value="1"/>
</dbReference>
<evidence type="ECO:0000256" key="3">
    <source>
        <dbReference type="ARBA" id="ARBA00022640"/>
    </source>
</evidence>
<evidence type="ECO:0000256" key="6">
    <source>
        <dbReference type="ARBA" id="ARBA00022723"/>
    </source>
</evidence>
<keyword evidence="2" id="KW-0240">DNA-directed RNA polymerase</keyword>
<dbReference type="GO" id="GO:0003677">
    <property type="term" value="F:DNA binding"/>
    <property type="evidence" value="ECO:0007669"/>
    <property type="project" value="InterPro"/>
</dbReference>